<evidence type="ECO:0000259" key="4">
    <source>
        <dbReference type="PROSITE" id="PS50893"/>
    </source>
</evidence>
<protein>
    <submittedName>
        <fullName evidence="5">Putative thiamine transport system ATP-binding protein</fullName>
    </submittedName>
</protein>
<comment type="caution">
    <text evidence="5">The sequence shown here is derived from an EMBL/GenBank/DDBJ whole genome shotgun (WGS) entry which is preliminary data.</text>
</comment>
<evidence type="ECO:0000256" key="1">
    <source>
        <dbReference type="ARBA" id="ARBA00022448"/>
    </source>
</evidence>
<evidence type="ECO:0000313" key="6">
    <source>
        <dbReference type="Proteomes" id="UP000244081"/>
    </source>
</evidence>
<dbReference type="SMART" id="SM00382">
    <property type="entry name" value="AAA"/>
    <property type="match status" value="1"/>
</dbReference>
<sequence>MNKQESAADLVLEDVRILRAGQPLIHIAARVEPGSVLTVMGESGIGKSTLLSYLAGFLPPDFSGSGRVLLGGTDITALPAHARRMGLLFQDDLLFAHMSVIENLMFAVPHDVSRAERRRRAEAALCDVALENMETRDPATLSGGQRARVALMRVLLSEPRALLLDEPFSRLDMALRDQIRALVFAKARERHLATLLVTHDVRDAEAAKGPVITLQGRQDTAK</sequence>
<dbReference type="InterPro" id="IPR003593">
    <property type="entry name" value="AAA+_ATPase"/>
</dbReference>
<dbReference type="RefSeq" id="WP_107988079.1">
    <property type="nucleotide sequence ID" value="NZ_QAYG01000001.1"/>
</dbReference>
<feature type="domain" description="ABC transporter" evidence="4">
    <location>
        <begin position="5"/>
        <end position="221"/>
    </location>
</feature>
<dbReference type="EMBL" id="QAYG01000001">
    <property type="protein sequence ID" value="PTW62522.1"/>
    <property type="molecule type" value="Genomic_DNA"/>
</dbReference>
<dbReference type="AlphaFoldDB" id="A0A2T5VFJ1"/>
<dbReference type="InterPro" id="IPR050093">
    <property type="entry name" value="ABC_SmlMolc_Importer"/>
</dbReference>
<keyword evidence="6" id="KW-1185">Reference proteome</keyword>
<dbReference type="Proteomes" id="UP000244081">
    <property type="component" value="Unassembled WGS sequence"/>
</dbReference>
<dbReference type="InterPro" id="IPR003439">
    <property type="entry name" value="ABC_transporter-like_ATP-bd"/>
</dbReference>
<reference evidence="5 6" key="1">
    <citation type="submission" date="2018-04" db="EMBL/GenBank/DDBJ databases">
        <title>Genomic Encyclopedia of Archaeal and Bacterial Type Strains, Phase II (KMG-II): from individual species to whole genera.</title>
        <authorList>
            <person name="Goeker M."/>
        </authorList>
    </citation>
    <scope>NUCLEOTIDE SEQUENCE [LARGE SCALE GENOMIC DNA]</scope>
    <source>
        <strain evidence="5 6">DSM 23382</strain>
    </source>
</reference>
<dbReference type="InterPro" id="IPR027417">
    <property type="entry name" value="P-loop_NTPase"/>
</dbReference>
<evidence type="ECO:0000313" key="5">
    <source>
        <dbReference type="EMBL" id="PTW62522.1"/>
    </source>
</evidence>
<dbReference type="OrthoDB" id="9802264at2"/>
<evidence type="ECO:0000256" key="3">
    <source>
        <dbReference type="ARBA" id="ARBA00022840"/>
    </source>
</evidence>
<dbReference type="GO" id="GO:0005524">
    <property type="term" value="F:ATP binding"/>
    <property type="evidence" value="ECO:0007669"/>
    <property type="project" value="UniProtKB-KW"/>
</dbReference>
<dbReference type="Gene3D" id="3.40.50.300">
    <property type="entry name" value="P-loop containing nucleotide triphosphate hydrolases"/>
    <property type="match status" value="1"/>
</dbReference>
<keyword evidence="1" id="KW-0813">Transport</keyword>
<proteinExistence type="predicted"/>
<dbReference type="GO" id="GO:0016887">
    <property type="term" value="F:ATP hydrolysis activity"/>
    <property type="evidence" value="ECO:0007669"/>
    <property type="project" value="InterPro"/>
</dbReference>
<accession>A0A2T5VFJ1</accession>
<keyword evidence="3 5" id="KW-0067">ATP-binding</keyword>
<dbReference type="PROSITE" id="PS50893">
    <property type="entry name" value="ABC_TRANSPORTER_2"/>
    <property type="match status" value="1"/>
</dbReference>
<gene>
    <name evidence="5" type="ORF">C8N35_101566</name>
</gene>
<name>A0A2T5VFJ1_9HYPH</name>
<organism evidence="5 6">
    <name type="scientific">Breoghania corrubedonensis</name>
    <dbReference type="NCBI Taxonomy" id="665038"/>
    <lineage>
        <taxon>Bacteria</taxon>
        <taxon>Pseudomonadati</taxon>
        <taxon>Pseudomonadota</taxon>
        <taxon>Alphaproteobacteria</taxon>
        <taxon>Hyphomicrobiales</taxon>
        <taxon>Stappiaceae</taxon>
        <taxon>Breoghania</taxon>
    </lineage>
</organism>
<evidence type="ECO:0000256" key="2">
    <source>
        <dbReference type="ARBA" id="ARBA00022741"/>
    </source>
</evidence>
<dbReference type="Pfam" id="PF00005">
    <property type="entry name" value="ABC_tran"/>
    <property type="match status" value="1"/>
</dbReference>
<keyword evidence="2" id="KW-0547">Nucleotide-binding</keyword>
<dbReference type="PANTHER" id="PTHR42781:SF4">
    <property type="entry name" value="SPERMIDINE_PUTRESCINE IMPORT ATP-BINDING PROTEIN POTA"/>
    <property type="match status" value="1"/>
</dbReference>
<dbReference type="SUPFAM" id="SSF52540">
    <property type="entry name" value="P-loop containing nucleoside triphosphate hydrolases"/>
    <property type="match status" value="1"/>
</dbReference>
<dbReference type="PANTHER" id="PTHR42781">
    <property type="entry name" value="SPERMIDINE/PUTRESCINE IMPORT ATP-BINDING PROTEIN POTA"/>
    <property type="match status" value="1"/>
</dbReference>